<dbReference type="GO" id="GO:0003714">
    <property type="term" value="F:transcription corepressor activity"/>
    <property type="evidence" value="ECO:0007669"/>
    <property type="project" value="TreeGrafter"/>
</dbReference>
<feature type="non-terminal residue" evidence="6">
    <location>
        <position position="276"/>
    </location>
</feature>
<dbReference type="Pfam" id="PF01448">
    <property type="entry name" value="ELM2"/>
    <property type="match status" value="1"/>
</dbReference>
<dbReference type="OrthoDB" id="5977959at2759"/>
<evidence type="ECO:0000256" key="3">
    <source>
        <dbReference type="ARBA" id="ARBA00023242"/>
    </source>
</evidence>
<dbReference type="GO" id="GO:0000118">
    <property type="term" value="C:histone deacetylase complex"/>
    <property type="evidence" value="ECO:0007669"/>
    <property type="project" value="TreeGrafter"/>
</dbReference>
<keyword evidence="7" id="KW-1185">Reference proteome</keyword>
<evidence type="ECO:0000259" key="5">
    <source>
        <dbReference type="PROSITE" id="PS51156"/>
    </source>
</evidence>
<dbReference type="GO" id="GO:0006357">
    <property type="term" value="P:regulation of transcription by RNA polymerase II"/>
    <property type="evidence" value="ECO:0007669"/>
    <property type="project" value="TreeGrafter"/>
</dbReference>
<accession>A0A087U0G8</accession>
<dbReference type="InterPro" id="IPR051066">
    <property type="entry name" value="Trans_reg/Corepressor"/>
</dbReference>
<dbReference type="STRING" id="407821.A0A087U0G8"/>
<reference evidence="6 7" key="1">
    <citation type="submission" date="2013-11" db="EMBL/GenBank/DDBJ databases">
        <title>Genome sequencing of Stegodyphus mimosarum.</title>
        <authorList>
            <person name="Bechsgaard J."/>
        </authorList>
    </citation>
    <scope>NUCLEOTIDE SEQUENCE [LARGE SCALE GENOMIC DNA]</scope>
</reference>
<dbReference type="GO" id="GO:0005667">
    <property type="term" value="C:transcription regulator complex"/>
    <property type="evidence" value="ECO:0007669"/>
    <property type="project" value="TreeGrafter"/>
</dbReference>
<dbReference type="PROSITE" id="PS51156">
    <property type="entry name" value="ELM2"/>
    <property type="match status" value="1"/>
</dbReference>
<dbReference type="Proteomes" id="UP000054359">
    <property type="component" value="Unassembled WGS sequence"/>
</dbReference>
<protein>
    <recommendedName>
        <fullName evidence="5">ELM2 domain-containing protein</fullName>
    </recommendedName>
</protein>
<evidence type="ECO:0000313" key="7">
    <source>
        <dbReference type="Proteomes" id="UP000054359"/>
    </source>
</evidence>
<evidence type="ECO:0000256" key="2">
    <source>
        <dbReference type="ARBA" id="ARBA00023163"/>
    </source>
</evidence>
<dbReference type="EMBL" id="KK117580">
    <property type="protein sequence ID" value="KFM70857.1"/>
    <property type="molecule type" value="Genomic_DNA"/>
</dbReference>
<feature type="region of interest" description="Disordered" evidence="4">
    <location>
        <begin position="106"/>
        <end position="132"/>
    </location>
</feature>
<keyword evidence="1" id="KW-0805">Transcription regulation</keyword>
<sequence>MDDAATELHQHNLTAITPEDSALPVLSAEDIPEAQPMIMGMRDIPELDTQCLERNVFFDGSNNDLSVGQTFPEITVSELEMMQFASVVTSSATITSDIKPVNGGKVRAGEDSNDDDVFLSPTSLPTSPMKLKKKRRPEPLYIPPYVNTCGFTSRLRSPRLWDPSNPDHKKLSPPPYTPPPMLSPVRSGSGLFWHIISGSGSLTPKSAPITPSFGLVRKASTGESTPEVEEELVEAPESDILPHVNIGSNYQAKIPPFNPNFKDALLVEHEADKLWD</sequence>
<feature type="domain" description="ELM2" evidence="5">
    <location>
        <begin position="242"/>
        <end position="276"/>
    </location>
</feature>
<dbReference type="InterPro" id="IPR000949">
    <property type="entry name" value="ELM2_dom"/>
</dbReference>
<name>A0A087U0G8_STEMI</name>
<feature type="region of interest" description="Disordered" evidence="4">
    <location>
        <begin position="156"/>
        <end position="177"/>
    </location>
</feature>
<dbReference type="PANTHER" id="PTHR16089">
    <property type="entry name" value="REST COREPRESSOR COREST PROTEIN-RELATED"/>
    <property type="match status" value="1"/>
</dbReference>
<keyword evidence="3" id="KW-0539">Nucleus</keyword>
<evidence type="ECO:0000256" key="1">
    <source>
        <dbReference type="ARBA" id="ARBA00023015"/>
    </source>
</evidence>
<gene>
    <name evidence="6" type="ORF">X975_22854</name>
</gene>
<evidence type="ECO:0000313" key="6">
    <source>
        <dbReference type="EMBL" id="KFM70857.1"/>
    </source>
</evidence>
<organism evidence="6 7">
    <name type="scientific">Stegodyphus mimosarum</name>
    <name type="common">African social velvet spider</name>
    <dbReference type="NCBI Taxonomy" id="407821"/>
    <lineage>
        <taxon>Eukaryota</taxon>
        <taxon>Metazoa</taxon>
        <taxon>Ecdysozoa</taxon>
        <taxon>Arthropoda</taxon>
        <taxon>Chelicerata</taxon>
        <taxon>Arachnida</taxon>
        <taxon>Araneae</taxon>
        <taxon>Araneomorphae</taxon>
        <taxon>Entelegynae</taxon>
        <taxon>Eresoidea</taxon>
        <taxon>Eresidae</taxon>
        <taxon>Stegodyphus</taxon>
    </lineage>
</organism>
<evidence type="ECO:0000256" key="4">
    <source>
        <dbReference type="SAM" id="MobiDB-lite"/>
    </source>
</evidence>
<dbReference type="PANTHER" id="PTHR16089:SF40">
    <property type="entry name" value="SUPPRESSOR OF ACTIVATED EGL-4 PROTEIN 1"/>
    <property type="match status" value="1"/>
</dbReference>
<keyword evidence="2" id="KW-0804">Transcription</keyword>
<proteinExistence type="predicted"/>
<dbReference type="AlphaFoldDB" id="A0A087U0G8"/>